<dbReference type="Proteomes" id="UP000004477">
    <property type="component" value="Unassembled WGS sequence"/>
</dbReference>
<organism evidence="4 5">
    <name type="scientific">Segatella copri DSM 18205</name>
    <dbReference type="NCBI Taxonomy" id="537011"/>
    <lineage>
        <taxon>Bacteria</taxon>
        <taxon>Pseudomonadati</taxon>
        <taxon>Bacteroidota</taxon>
        <taxon>Bacteroidia</taxon>
        <taxon>Bacteroidales</taxon>
        <taxon>Prevotellaceae</taxon>
        <taxon>Segatella</taxon>
    </lineage>
</organism>
<protein>
    <submittedName>
        <fullName evidence="4">Acetyl xylan esterase (AXE1)</fullName>
    </submittedName>
</protein>
<feature type="active site" description="Charge relay system" evidence="1">
    <location>
        <position position="474"/>
    </location>
</feature>
<dbReference type="ESTHER" id="9bact-d1pg87">
    <property type="family name" value="Acetyl-esterase_deacetylase"/>
</dbReference>
<keyword evidence="2" id="KW-0812">Transmembrane</keyword>
<dbReference type="InterPro" id="IPR008391">
    <property type="entry name" value="AXE1_dom"/>
</dbReference>
<dbReference type="SUPFAM" id="SSF53474">
    <property type="entry name" value="alpha/beta-Hydrolases"/>
    <property type="match status" value="1"/>
</dbReference>
<keyword evidence="5" id="KW-1185">Reference proteome</keyword>
<reference evidence="4" key="1">
    <citation type="submission" date="2009-11" db="EMBL/GenBank/DDBJ databases">
        <authorList>
            <person name="Weinstock G."/>
            <person name="Sodergren E."/>
            <person name="Clifton S."/>
            <person name="Fulton L."/>
            <person name="Fulton B."/>
            <person name="Courtney L."/>
            <person name="Fronick C."/>
            <person name="Harrison M."/>
            <person name="Strong C."/>
            <person name="Farmer C."/>
            <person name="Delahaunty K."/>
            <person name="Markovic C."/>
            <person name="Hall O."/>
            <person name="Minx P."/>
            <person name="Tomlinson C."/>
            <person name="Mitreva M."/>
            <person name="Nelson J."/>
            <person name="Hou S."/>
            <person name="Wollam A."/>
            <person name="Pepin K.H."/>
            <person name="Johnson M."/>
            <person name="Bhonagiri V."/>
            <person name="Nash W.E."/>
            <person name="Warren W."/>
            <person name="Chinwalla A."/>
            <person name="Mardis E.R."/>
            <person name="Wilson R.K."/>
        </authorList>
    </citation>
    <scope>NUCLEOTIDE SEQUENCE [LARGE SCALE GENOMIC DNA]</scope>
    <source>
        <strain evidence="4">DSM 18205</strain>
    </source>
</reference>
<dbReference type="PaxDb" id="537011-PREVCOP_06251"/>
<feature type="active site" description="Charge relay system" evidence="1">
    <location>
        <position position="503"/>
    </location>
</feature>
<evidence type="ECO:0000256" key="1">
    <source>
        <dbReference type="PIRSR" id="PIRSR639069-1"/>
    </source>
</evidence>
<dbReference type="InterPro" id="IPR039069">
    <property type="entry name" value="CE7"/>
</dbReference>
<evidence type="ECO:0000256" key="2">
    <source>
        <dbReference type="SAM" id="Phobius"/>
    </source>
</evidence>
<evidence type="ECO:0000313" key="5">
    <source>
        <dbReference type="Proteomes" id="UP000004477"/>
    </source>
</evidence>
<feature type="active site" description="Nucleophile" evidence="1">
    <location>
        <position position="390"/>
    </location>
</feature>
<name>D1PG87_9BACT</name>
<dbReference type="EMBL" id="ACBX02000040">
    <property type="protein sequence ID" value="EFB34252.1"/>
    <property type="molecule type" value="Genomic_DNA"/>
</dbReference>
<keyword evidence="2" id="KW-0472">Membrane</keyword>
<dbReference type="AlphaFoldDB" id="D1PG87"/>
<gene>
    <name evidence="4" type="ORF">PREVCOP_06251</name>
</gene>
<dbReference type="GO" id="GO:0052689">
    <property type="term" value="F:carboxylic ester hydrolase activity"/>
    <property type="evidence" value="ECO:0007669"/>
    <property type="project" value="TreeGrafter"/>
</dbReference>
<keyword evidence="2" id="KW-1133">Transmembrane helix</keyword>
<accession>D1PG87</accession>
<dbReference type="GO" id="GO:0005976">
    <property type="term" value="P:polysaccharide metabolic process"/>
    <property type="evidence" value="ECO:0007669"/>
    <property type="project" value="TreeGrafter"/>
</dbReference>
<dbReference type="Gene3D" id="3.40.50.1820">
    <property type="entry name" value="alpha/beta hydrolase"/>
    <property type="match status" value="1"/>
</dbReference>
<feature type="domain" description="Acetyl xylan esterase" evidence="3">
    <location>
        <begin position="212"/>
        <end position="518"/>
    </location>
</feature>
<comment type="caution">
    <text evidence="4">The sequence shown here is derived from an EMBL/GenBank/DDBJ whole genome shotgun (WGS) entry which is preliminary data.</text>
</comment>
<feature type="transmembrane region" description="Helical" evidence="2">
    <location>
        <begin position="85"/>
        <end position="103"/>
    </location>
</feature>
<evidence type="ECO:0000313" key="4">
    <source>
        <dbReference type="EMBL" id="EFB34252.1"/>
    </source>
</evidence>
<dbReference type="Pfam" id="PF05448">
    <property type="entry name" value="AXE1"/>
    <property type="match status" value="1"/>
</dbReference>
<sequence>MLERIDDRAFSYCDSLENVSFPPVLKTIGKDICLFKMPIEGILNKNILEIILLSQWNVVLLRSYMIVEYYNLKTNYKIMNRLRTIYLSLLFILAMNMTSVLSVKAENYPYRSDYLWLTVPDHADWLYKTGEQAKVEVSFYKYGIPRDGEVNYEIGDDMLKADKKGSFKLKNGRAIVNMGTRKTPGFRDLRLFYKLDGKTYQHHIKVGFSVDKIQPYTQEPKDFDAFWQQAKDELKNVPMSYTKELAKEYCTDKIDCYLVKLQIDKKGHAMYGYLFYPKNAKQGSHPVVLTPPGAGIKTIKEPMRNKYYAENGFIRFEIEIHGLDPRLPAETFQEISKGFNDANGGYLANGLEDKNRYYMRHVYQGLVRCIDFLTSLPEWDGKNVAVQGGSQGGALAIIAAGLDKRVTQCVANHPALSDMAAYAEKGRTGGYPHFNKYHEILKNKDCLNTMAYYDVVNFARKVKAPTYLTWGYNDNTCPPTTSYAVWNTLKCKKEALLTPINEHWTTPDTNYQQMVWIKEHLVK</sequence>
<dbReference type="InterPro" id="IPR029058">
    <property type="entry name" value="AB_hydrolase_fold"/>
</dbReference>
<proteinExistence type="predicted"/>
<dbReference type="PANTHER" id="PTHR40111">
    <property type="entry name" value="CEPHALOSPORIN-C DEACETYLASE"/>
    <property type="match status" value="1"/>
</dbReference>
<dbReference type="HOGENOM" id="CLU_050843_0_0_10"/>
<dbReference type="STRING" id="537011.PREVCOP_06251"/>
<dbReference type="PANTHER" id="PTHR40111:SF1">
    <property type="entry name" value="CEPHALOSPORIN-C DEACETYLASE"/>
    <property type="match status" value="1"/>
</dbReference>
<evidence type="ECO:0000259" key="3">
    <source>
        <dbReference type="Pfam" id="PF05448"/>
    </source>
</evidence>